<dbReference type="InterPro" id="IPR032466">
    <property type="entry name" value="Metal_Hydrolase"/>
</dbReference>
<dbReference type="PANTHER" id="PTHR43135:SF3">
    <property type="entry name" value="ALPHA-D-RIBOSE 1-METHYLPHOSPHONATE 5-TRIPHOSPHATE DIPHOSPHATASE"/>
    <property type="match status" value="1"/>
</dbReference>
<dbReference type="Proteomes" id="UP000603234">
    <property type="component" value="Unassembled WGS sequence"/>
</dbReference>
<evidence type="ECO:0000313" key="3">
    <source>
        <dbReference type="Proteomes" id="UP000603234"/>
    </source>
</evidence>
<dbReference type="InterPro" id="IPR051781">
    <property type="entry name" value="Metallo-dep_Hydrolase"/>
</dbReference>
<dbReference type="EMBL" id="WJBC01000030">
    <property type="protein sequence ID" value="MBC3805467.1"/>
    <property type="molecule type" value="Genomic_DNA"/>
</dbReference>
<comment type="caution">
    <text evidence="2">The sequence shown here is derived from an EMBL/GenBank/DDBJ whole genome shotgun (WGS) entry which is preliminary data.</text>
</comment>
<gene>
    <name evidence="2" type="ORF">GH808_13700</name>
</gene>
<accession>A0ABR6WXZ4</accession>
<name>A0ABR6WXZ4_9FIRM</name>
<dbReference type="InterPro" id="IPR006680">
    <property type="entry name" value="Amidohydro-rel"/>
</dbReference>
<evidence type="ECO:0000259" key="1">
    <source>
        <dbReference type="Pfam" id="PF01979"/>
    </source>
</evidence>
<feature type="domain" description="Amidohydrolase-related" evidence="1">
    <location>
        <begin position="2"/>
        <end position="266"/>
    </location>
</feature>
<dbReference type="Pfam" id="PF01979">
    <property type="entry name" value="Amidohydro_1"/>
    <property type="match status" value="1"/>
</dbReference>
<protein>
    <submittedName>
        <fullName evidence="2">Amidohydrolase family protein</fullName>
    </submittedName>
</protein>
<organism evidence="2 3">
    <name type="scientific">Acetobacterium fimetarium</name>
    <dbReference type="NCBI Taxonomy" id="52691"/>
    <lineage>
        <taxon>Bacteria</taxon>
        <taxon>Bacillati</taxon>
        <taxon>Bacillota</taxon>
        <taxon>Clostridia</taxon>
        <taxon>Eubacteriales</taxon>
        <taxon>Eubacteriaceae</taxon>
        <taxon>Acetobacterium</taxon>
    </lineage>
</organism>
<keyword evidence="3" id="KW-1185">Reference proteome</keyword>
<dbReference type="Gene3D" id="3.20.20.140">
    <property type="entry name" value="Metal-dependent hydrolases"/>
    <property type="match status" value="1"/>
</dbReference>
<reference evidence="2 3" key="1">
    <citation type="journal article" date="2020" name="mSystems">
        <title>Defining Genomic and Predicted Metabolic Features of the Acetobacterium Genus.</title>
        <authorList>
            <person name="Ross D.E."/>
            <person name="Marshall C.W."/>
            <person name="Gulliver D."/>
            <person name="May H.D."/>
            <person name="Norman R.S."/>
        </authorList>
    </citation>
    <scope>NUCLEOTIDE SEQUENCE [LARGE SCALE GENOMIC DNA]</scope>
    <source>
        <strain evidence="2 3">DSM 8238</strain>
    </source>
</reference>
<dbReference type="SUPFAM" id="SSF51556">
    <property type="entry name" value="Metallo-dependent hydrolases"/>
    <property type="match status" value="1"/>
</dbReference>
<sequence length="286" mass="31424">MIIDCHIHCGLGNFLKVNKSQINHRNMVEAMEKVILTYQLKGIKGLRDGGDASGVGIVLREISKDSDLVFRTPIRAFYKEGHYGDFLGDPVENGKDGIQKMDALIKRKPDFIKIILTGIMSFTELGATEPLGFSKSECTAMIDHAHQRGLKVMVHANTPKGIMMALTSGADTIEHGYGIDDDCLCAMRESDVVWVPTLAPFANIAKCSDDSPMKKYQQVSEAYYRQHRSMVKKANAISVKIALGSDSGATLVSHGQGTLDELDYLLDCGLTEKKLESIGKMVLDIK</sequence>
<evidence type="ECO:0000313" key="2">
    <source>
        <dbReference type="EMBL" id="MBC3805467.1"/>
    </source>
</evidence>
<dbReference type="RefSeq" id="WP_186843356.1">
    <property type="nucleotide sequence ID" value="NZ_WJBC01000030.1"/>
</dbReference>
<proteinExistence type="predicted"/>
<dbReference type="PANTHER" id="PTHR43135">
    <property type="entry name" value="ALPHA-D-RIBOSE 1-METHYLPHOSPHONATE 5-TRIPHOSPHATE DIPHOSPHATASE"/>
    <property type="match status" value="1"/>
</dbReference>